<evidence type="ECO:0000259" key="6">
    <source>
        <dbReference type="Pfam" id="PF07992"/>
    </source>
</evidence>
<dbReference type="PRINTS" id="PR00368">
    <property type="entry name" value="FADPNR"/>
</dbReference>
<evidence type="ECO:0000256" key="2">
    <source>
        <dbReference type="ARBA" id="ARBA00022630"/>
    </source>
</evidence>
<accession>A0A0D2FEG5</accession>
<dbReference type="Pfam" id="PF07992">
    <property type="entry name" value="Pyr_redox_2"/>
    <property type="match status" value="1"/>
</dbReference>
<feature type="domain" description="FAD/NAD(P)-binding" evidence="6">
    <location>
        <begin position="4"/>
        <end position="314"/>
    </location>
</feature>
<dbReference type="Gene3D" id="3.50.50.100">
    <property type="match status" value="1"/>
</dbReference>
<dbReference type="InterPro" id="IPR036188">
    <property type="entry name" value="FAD/NAD-bd_sf"/>
</dbReference>
<keyword evidence="2" id="KW-0285">Flavoprotein</keyword>
<keyword evidence="4" id="KW-0560">Oxidoreductase</keyword>
<comment type="similarity">
    <text evidence="1">Belongs to the NADH dehydrogenase family.</text>
</comment>
<dbReference type="PANTHER" id="PTHR43706:SF45">
    <property type="entry name" value="NADH DEHYDROGENASE-LIKE PROTEIN RV1812C"/>
    <property type="match status" value="1"/>
</dbReference>
<dbReference type="GO" id="GO:0003954">
    <property type="term" value="F:NADH dehydrogenase activity"/>
    <property type="evidence" value="ECO:0007669"/>
    <property type="project" value="InterPro"/>
</dbReference>
<proteinExistence type="inferred from homology"/>
<dbReference type="Proteomes" id="UP000054342">
    <property type="component" value="Unassembled WGS sequence"/>
</dbReference>
<dbReference type="EMBL" id="KN847318">
    <property type="protein sequence ID" value="KIW58464.1"/>
    <property type="molecule type" value="Genomic_DNA"/>
</dbReference>
<evidence type="ECO:0000313" key="7">
    <source>
        <dbReference type="EMBL" id="KIW58464.1"/>
    </source>
</evidence>
<sequence length="409" mass="43697">MQQRILVVGSGFAGMWSALAARRLIHLTQGTASAIDVTVVAPEPRLVVRPRLYEANPANMSAPLTDLFSATGIQYVQGKVDLIRPTQQEVETVDTAGKRSTLSYSRLILATGSRLVRPNIPGLREHAFSIDQIDEAAELDKHLNSLASLPDTPKRNTVVVVGGGFTGIEIGAELPARLRAILGKDTKVRIVIVERNADIGPELGPGPRPTIIQALTELGVEMKLGAAVKSVEPSGVVTSSGETISALTVVWTGGMAADELTRQIGGQRNLQGRLIVDRDLRVPSDEKIFATGDTAFAITDDQGNHTMMSCQHATILGRSAGHNAAADLLKIDTRPYSQPSYGTCLDLGPWGAVIGAGWTRETTMLGLEAKAVKQWINSSLIYPPKADQDEAFALADPAYEIPNLDLSSL</sequence>
<dbReference type="SUPFAM" id="SSF51905">
    <property type="entry name" value="FAD/NAD(P)-binding domain"/>
    <property type="match status" value="1"/>
</dbReference>
<dbReference type="InterPro" id="IPR023753">
    <property type="entry name" value="FAD/NAD-binding_dom"/>
</dbReference>
<dbReference type="HOGENOM" id="CLU_021377_8_0_1"/>
<keyword evidence="3" id="KW-0274">FAD</keyword>
<dbReference type="STRING" id="348802.A0A0D2FEG5"/>
<evidence type="ECO:0000256" key="1">
    <source>
        <dbReference type="ARBA" id="ARBA00005272"/>
    </source>
</evidence>
<name>A0A0D2FEG5_9EURO</name>
<reference evidence="7 8" key="1">
    <citation type="submission" date="2015-01" db="EMBL/GenBank/DDBJ databases">
        <title>The Genome Sequence of Exophiala xenobiotica CBS118157.</title>
        <authorList>
            <consortium name="The Broad Institute Genomics Platform"/>
            <person name="Cuomo C."/>
            <person name="de Hoog S."/>
            <person name="Gorbushina A."/>
            <person name="Stielow B."/>
            <person name="Teixiera M."/>
            <person name="Abouelleil A."/>
            <person name="Chapman S.B."/>
            <person name="Priest M."/>
            <person name="Young S.K."/>
            <person name="Wortman J."/>
            <person name="Nusbaum C."/>
            <person name="Birren B."/>
        </authorList>
    </citation>
    <scope>NUCLEOTIDE SEQUENCE [LARGE SCALE GENOMIC DNA]</scope>
    <source>
        <strain evidence="7 8">CBS 118157</strain>
    </source>
</reference>
<dbReference type="AlphaFoldDB" id="A0A0D2FEG5"/>
<dbReference type="GeneID" id="25324884"/>
<dbReference type="OrthoDB" id="5376590at2759"/>
<dbReference type="PRINTS" id="PR00411">
    <property type="entry name" value="PNDRDTASEI"/>
</dbReference>
<keyword evidence="8" id="KW-1185">Reference proteome</keyword>
<evidence type="ECO:0000256" key="4">
    <source>
        <dbReference type="ARBA" id="ARBA00023002"/>
    </source>
</evidence>
<gene>
    <name evidence="7" type="ORF">PV05_02976</name>
</gene>
<keyword evidence="5" id="KW-0520">NAD</keyword>
<organism evidence="7 8">
    <name type="scientific">Exophiala xenobiotica</name>
    <dbReference type="NCBI Taxonomy" id="348802"/>
    <lineage>
        <taxon>Eukaryota</taxon>
        <taxon>Fungi</taxon>
        <taxon>Dikarya</taxon>
        <taxon>Ascomycota</taxon>
        <taxon>Pezizomycotina</taxon>
        <taxon>Eurotiomycetes</taxon>
        <taxon>Chaetothyriomycetidae</taxon>
        <taxon>Chaetothyriales</taxon>
        <taxon>Herpotrichiellaceae</taxon>
        <taxon>Exophiala</taxon>
    </lineage>
</organism>
<protein>
    <recommendedName>
        <fullName evidence="6">FAD/NAD(P)-binding domain-containing protein</fullName>
    </recommendedName>
</protein>
<dbReference type="InterPro" id="IPR045024">
    <property type="entry name" value="NDH-2"/>
</dbReference>
<evidence type="ECO:0000256" key="5">
    <source>
        <dbReference type="ARBA" id="ARBA00023027"/>
    </source>
</evidence>
<dbReference type="RefSeq" id="XP_013319048.1">
    <property type="nucleotide sequence ID" value="XM_013463594.1"/>
</dbReference>
<dbReference type="PANTHER" id="PTHR43706">
    <property type="entry name" value="NADH DEHYDROGENASE"/>
    <property type="match status" value="1"/>
</dbReference>
<evidence type="ECO:0000256" key="3">
    <source>
        <dbReference type="ARBA" id="ARBA00022827"/>
    </source>
</evidence>
<evidence type="ECO:0000313" key="8">
    <source>
        <dbReference type="Proteomes" id="UP000054342"/>
    </source>
</evidence>